<dbReference type="SUPFAM" id="SSF52833">
    <property type="entry name" value="Thioredoxin-like"/>
    <property type="match status" value="1"/>
</dbReference>
<proteinExistence type="predicted"/>
<gene>
    <name evidence="2" type="ORF">AACH00_14280</name>
</gene>
<evidence type="ECO:0000313" key="3">
    <source>
        <dbReference type="Proteomes" id="UP001379945"/>
    </source>
</evidence>
<dbReference type="PROSITE" id="PS51354">
    <property type="entry name" value="GLUTAREDOXIN_2"/>
    <property type="match status" value="1"/>
</dbReference>
<accession>A0ABU9C8G0</accession>
<dbReference type="InterPro" id="IPR004045">
    <property type="entry name" value="Glutathione_S-Trfase_N"/>
</dbReference>
<dbReference type="Gene3D" id="1.20.1050.10">
    <property type="match status" value="1"/>
</dbReference>
<evidence type="ECO:0000313" key="2">
    <source>
        <dbReference type="EMBL" id="MEK8047525.1"/>
    </source>
</evidence>
<dbReference type="EMBL" id="JBBUTI010000009">
    <property type="protein sequence ID" value="MEK8047525.1"/>
    <property type="molecule type" value="Genomic_DNA"/>
</dbReference>
<evidence type="ECO:0000259" key="1">
    <source>
        <dbReference type="PROSITE" id="PS50404"/>
    </source>
</evidence>
<dbReference type="InterPro" id="IPR036249">
    <property type="entry name" value="Thioredoxin-like_sf"/>
</dbReference>
<dbReference type="CDD" id="cd03196">
    <property type="entry name" value="GST_C_5"/>
    <property type="match status" value="1"/>
</dbReference>
<dbReference type="Gene3D" id="3.40.30.10">
    <property type="entry name" value="Glutaredoxin"/>
    <property type="match status" value="1"/>
</dbReference>
<name>A0ABU9C8G0_9BURK</name>
<dbReference type="SUPFAM" id="SSF47616">
    <property type="entry name" value="GST C-terminal domain-like"/>
    <property type="match status" value="1"/>
</dbReference>
<dbReference type="Pfam" id="PF13417">
    <property type="entry name" value="GST_N_3"/>
    <property type="match status" value="1"/>
</dbReference>
<protein>
    <submittedName>
        <fullName evidence="2">Glutathione S-transferase</fullName>
    </submittedName>
</protein>
<sequence length="226" mass="25235">MLYSYRRCPYAMRARMALLLAGQPFLVHDVVLRQKPAQLLAISPKGTVPVLQLPGGEVLEQSWDIMAWALQREGLAHWWQAAQTSSNLEALALNDGEFKRQLDRYKYPERFPEEPATGEQARSQAALVLLLPLEAQLTQHPWLGGEAPCATDLAIFSFVRQFAAVDPAWWAQQPWPALRGWLNHWLASPLFNACMVKVPAAQTVLFPAPAYAASPFLPEPPAHHPG</sequence>
<organism evidence="2 3">
    <name type="scientific">Ideonella margarita</name>
    <dbReference type="NCBI Taxonomy" id="2984191"/>
    <lineage>
        <taxon>Bacteria</taxon>
        <taxon>Pseudomonadati</taxon>
        <taxon>Pseudomonadota</taxon>
        <taxon>Betaproteobacteria</taxon>
        <taxon>Burkholderiales</taxon>
        <taxon>Sphaerotilaceae</taxon>
        <taxon>Ideonella</taxon>
    </lineage>
</organism>
<reference evidence="2 3" key="1">
    <citation type="submission" date="2024-04" db="EMBL/GenBank/DDBJ databases">
        <title>Novel species of the genus Ideonella isolated from streams.</title>
        <authorList>
            <person name="Lu H."/>
        </authorList>
    </citation>
    <scope>NUCLEOTIDE SEQUENCE [LARGE SCALE GENOMIC DNA]</scope>
    <source>
        <strain evidence="2 3">LYT19W</strain>
    </source>
</reference>
<dbReference type="InterPro" id="IPR050983">
    <property type="entry name" value="GST_Omega/HSP26"/>
</dbReference>
<keyword evidence="3" id="KW-1185">Reference proteome</keyword>
<dbReference type="PANTHER" id="PTHR43968">
    <property type="match status" value="1"/>
</dbReference>
<comment type="caution">
    <text evidence="2">The sequence shown here is derived from an EMBL/GenBank/DDBJ whole genome shotgun (WGS) entry which is preliminary data.</text>
</comment>
<dbReference type="PROSITE" id="PS50404">
    <property type="entry name" value="GST_NTER"/>
    <property type="match status" value="1"/>
</dbReference>
<dbReference type="Proteomes" id="UP001379945">
    <property type="component" value="Unassembled WGS sequence"/>
</dbReference>
<dbReference type="PANTHER" id="PTHR43968:SF6">
    <property type="entry name" value="GLUTATHIONE S-TRANSFERASE OMEGA"/>
    <property type="match status" value="1"/>
</dbReference>
<dbReference type="InterPro" id="IPR036282">
    <property type="entry name" value="Glutathione-S-Trfase_C_sf"/>
</dbReference>
<feature type="domain" description="GST N-terminal" evidence="1">
    <location>
        <begin position="1"/>
        <end position="77"/>
    </location>
</feature>
<dbReference type="RefSeq" id="WP_341399873.1">
    <property type="nucleotide sequence ID" value="NZ_JBBUTI010000009.1"/>
</dbReference>
<dbReference type="Pfam" id="PF13410">
    <property type="entry name" value="GST_C_2"/>
    <property type="match status" value="1"/>
</dbReference>